<dbReference type="GO" id="GO:0042597">
    <property type="term" value="C:periplasmic space"/>
    <property type="evidence" value="ECO:0007669"/>
    <property type="project" value="UniProtKB-SubCell"/>
</dbReference>
<proteinExistence type="inferred from homology"/>
<keyword evidence="15" id="KW-1185">Reference proteome</keyword>
<dbReference type="EMBL" id="BMXR01000004">
    <property type="protein sequence ID" value="GGX50573.1"/>
    <property type="molecule type" value="Genomic_DNA"/>
</dbReference>
<dbReference type="Gene3D" id="1.10.530.10">
    <property type="match status" value="1"/>
</dbReference>
<comment type="subcellular location">
    <subcellularLocation>
        <location evidence="2">Periplasm</location>
    </subcellularLocation>
</comment>
<comment type="similarity">
    <text evidence="3">In the N-terminal section; belongs to the FlgJ family.</text>
</comment>
<feature type="region of interest" description="Disordered" evidence="12">
    <location>
        <begin position="115"/>
        <end position="168"/>
    </location>
</feature>
<feature type="domain" description="Mannosyl-glycoprotein endo-beta-N-acetylglucosamidase-like" evidence="13">
    <location>
        <begin position="160"/>
        <end position="323"/>
    </location>
</feature>
<dbReference type="Gene3D" id="2.10.70.40">
    <property type="entry name" value="peptidoglycan hydrolase"/>
    <property type="match status" value="1"/>
</dbReference>
<dbReference type="GO" id="GO:0044780">
    <property type="term" value="P:bacterial-type flagellum assembly"/>
    <property type="evidence" value="ECO:0007669"/>
    <property type="project" value="InterPro"/>
</dbReference>
<dbReference type="Pfam" id="PF10135">
    <property type="entry name" value="Rod-binding"/>
    <property type="match status" value="1"/>
</dbReference>
<evidence type="ECO:0000256" key="7">
    <source>
        <dbReference type="ARBA" id="ARBA00022795"/>
    </source>
</evidence>
<dbReference type="GO" id="GO:0016798">
    <property type="term" value="F:hydrolase activity, acting on glycosyl bonds"/>
    <property type="evidence" value="ECO:0007669"/>
    <property type="project" value="UniProtKB-KW"/>
</dbReference>
<keyword evidence="7" id="KW-1005">Bacterial flagellum biogenesis</keyword>
<evidence type="ECO:0000256" key="2">
    <source>
        <dbReference type="ARBA" id="ARBA00004418"/>
    </source>
</evidence>
<evidence type="ECO:0000256" key="10">
    <source>
        <dbReference type="ARBA" id="ARBA00023316"/>
    </source>
</evidence>
<dbReference type="InterPro" id="IPR013377">
    <property type="entry name" value="FlgJ"/>
</dbReference>
<evidence type="ECO:0000313" key="14">
    <source>
        <dbReference type="EMBL" id="GGX50573.1"/>
    </source>
</evidence>
<evidence type="ECO:0000256" key="12">
    <source>
        <dbReference type="SAM" id="MobiDB-lite"/>
    </source>
</evidence>
<dbReference type="NCBIfam" id="TIGR02541">
    <property type="entry name" value="flagell_FlgJ"/>
    <property type="match status" value="1"/>
</dbReference>
<accession>A0A918K6U6</accession>
<protein>
    <recommendedName>
        <fullName evidence="5">Peptidoglycan hydrolase FlgJ</fullName>
    </recommendedName>
    <alternativeName>
        <fullName evidence="11">Muramidase FlgJ</fullName>
    </alternativeName>
</protein>
<name>A0A918K6U6_9GAMM</name>
<dbReference type="PRINTS" id="PR01002">
    <property type="entry name" value="FLGFLGJ"/>
</dbReference>
<evidence type="ECO:0000256" key="5">
    <source>
        <dbReference type="ARBA" id="ARBA00013433"/>
    </source>
</evidence>
<keyword evidence="6" id="KW-0574">Periplasm</keyword>
<dbReference type="PANTHER" id="PTHR33308">
    <property type="entry name" value="PEPTIDOGLYCAN HYDROLASE FLGJ"/>
    <property type="match status" value="1"/>
</dbReference>
<keyword evidence="9" id="KW-0326">Glycosidase</keyword>
<evidence type="ECO:0000256" key="6">
    <source>
        <dbReference type="ARBA" id="ARBA00022764"/>
    </source>
</evidence>
<evidence type="ECO:0000256" key="1">
    <source>
        <dbReference type="ARBA" id="ARBA00002954"/>
    </source>
</evidence>
<comment type="caution">
    <text evidence="14">The sequence shown here is derived from an EMBL/GenBank/DDBJ whole genome shotgun (WGS) entry which is preliminary data.</text>
</comment>
<keyword evidence="10" id="KW-0961">Cell wall biogenesis/degradation</keyword>
<evidence type="ECO:0000256" key="8">
    <source>
        <dbReference type="ARBA" id="ARBA00022801"/>
    </source>
</evidence>
<dbReference type="InterPro" id="IPR002901">
    <property type="entry name" value="MGlyc_endo_b_GlcNAc-like_dom"/>
</dbReference>
<dbReference type="Proteomes" id="UP000626148">
    <property type="component" value="Unassembled WGS sequence"/>
</dbReference>
<dbReference type="SMART" id="SM00047">
    <property type="entry name" value="LYZ2"/>
    <property type="match status" value="1"/>
</dbReference>
<gene>
    <name evidence="14" type="primary">flgJ</name>
    <name evidence="14" type="ORF">GCM10007392_17170</name>
</gene>
<dbReference type="InterPro" id="IPR019301">
    <property type="entry name" value="Flagellar_prot_FlgJ_N"/>
</dbReference>
<dbReference type="GO" id="GO:0071555">
    <property type="term" value="P:cell wall organization"/>
    <property type="evidence" value="ECO:0007669"/>
    <property type="project" value="UniProtKB-KW"/>
</dbReference>
<dbReference type="GO" id="GO:0004040">
    <property type="term" value="F:amidase activity"/>
    <property type="evidence" value="ECO:0007669"/>
    <property type="project" value="InterPro"/>
</dbReference>
<evidence type="ECO:0000313" key="15">
    <source>
        <dbReference type="Proteomes" id="UP000626148"/>
    </source>
</evidence>
<dbReference type="AlphaFoldDB" id="A0A918K6U6"/>
<keyword evidence="8 14" id="KW-0378">Hydrolase</keyword>
<evidence type="ECO:0000256" key="3">
    <source>
        <dbReference type="ARBA" id="ARBA00006880"/>
    </source>
</evidence>
<dbReference type="GO" id="GO:0071973">
    <property type="term" value="P:bacterial-type flagellum-dependent cell motility"/>
    <property type="evidence" value="ECO:0007669"/>
    <property type="project" value="TreeGrafter"/>
</dbReference>
<evidence type="ECO:0000256" key="4">
    <source>
        <dbReference type="ARBA" id="ARBA00007974"/>
    </source>
</evidence>
<reference evidence="14" key="1">
    <citation type="journal article" date="2014" name="Int. J. Syst. Evol. Microbiol.">
        <title>Complete genome sequence of Corynebacterium casei LMG S-19264T (=DSM 44701T), isolated from a smear-ripened cheese.</title>
        <authorList>
            <consortium name="US DOE Joint Genome Institute (JGI-PGF)"/>
            <person name="Walter F."/>
            <person name="Albersmeier A."/>
            <person name="Kalinowski J."/>
            <person name="Ruckert C."/>
        </authorList>
    </citation>
    <scope>NUCLEOTIDE SEQUENCE</scope>
    <source>
        <strain evidence="14">KCTC 22169</strain>
    </source>
</reference>
<organism evidence="14 15">
    <name type="scientific">Saccharospirillum salsuginis</name>
    <dbReference type="NCBI Taxonomy" id="418750"/>
    <lineage>
        <taxon>Bacteria</taxon>
        <taxon>Pseudomonadati</taxon>
        <taxon>Pseudomonadota</taxon>
        <taxon>Gammaproteobacteria</taxon>
        <taxon>Oceanospirillales</taxon>
        <taxon>Saccharospirillaceae</taxon>
        <taxon>Saccharospirillum</taxon>
    </lineage>
</organism>
<comment type="similarity">
    <text evidence="4">In the C-terminal section; belongs to the glycosyl hydrolase 73 family.</text>
</comment>
<evidence type="ECO:0000256" key="11">
    <source>
        <dbReference type="ARBA" id="ARBA00030835"/>
    </source>
</evidence>
<evidence type="ECO:0000259" key="13">
    <source>
        <dbReference type="SMART" id="SM00047"/>
    </source>
</evidence>
<dbReference type="Pfam" id="PF01832">
    <property type="entry name" value="Glucosaminidase"/>
    <property type="match status" value="1"/>
</dbReference>
<evidence type="ECO:0000256" key="9">
    <source>
        <dbReference type="ARBA" id="ARBA00023295"/>
    </source>
</evidence>
<dbReference type="PANTHER" id="PTHR33308:SF9">
    <property type="entry name" value="PEPTIDOGLYCAN HYDROLASE FLGJ"/>
    <property type="match status" value="1"/>
</dbReference>
<dbReference type="InterPro" id="IPR051056">
    <property type="entry name" value="Glycosyl_Hydrolase_73"/>
</dbReference>
<reference evidence="14" key="2">
    <citation type="submission" date="2020-09" db="EMBL/GenBank/DDBJ databases">
        <authorList>
            <person name="Sun Q."/>
            <person name="Kim S."/>
        </authorList>
    </citation>
    <scope>NUCLEOTIDE SEQUENCE</scope>
    <source>
        <strain evidence="14">KCTC 22169</strain>
    </source>
</reference>
<dbReference type="RefSeq" id="WP_189608143.1">
    <property type="nucleotide sequence ID" value="NZ_BMXR01000004.1"/>
</dbReference>
<sequence>MVSQLDAAFNYNDLHGLNSVKQAARKDDPEALKVVAKQFESMFISMVLKSMREATDVMASDMLSSNETKFYRDMHDQQLSLSMAESGGYGLADTLYQQLSAQLPQRDRDFSNVDVKPLDESQRPILPASPVPEASEAKATESTIPDSFKAPDSQNAGEDDSGNFKSPQDFIESLLPHAREAAQQLGVAPRVLVAQAALETGWGRHMIQGEEGQPSFNFFGIKANHGWQGDVADTTTHEYIEGRRLTIKDRFRAYPDPASAFQDYVDFLKENPRYRDALDQAADPAAYTQGLQQAGYATDPNYADKILRIADSDLMQLASASSSTGSVA</sequence>
<comment type="function">
    <text evidence="1">Flagellum-specific muramidase which hydrolyzes the peptidoglycan layer to assemble the rod structure in the periplasmic space.</text>
</comment>